<evidence type="ECO:0000259" key="7">
    <source>
        <dbReference type="Pfam" id="PF17802"/>
    </source>
</evidence>
<keyword evidence="5" id="KW-1133">Transmembrane helix</keyword>
<keyword evidence="3 6" id="KW-0732">Signal</keyword>
<comment type="caution">
    <text evidence="8">The sequence shown here is derived from an EMBL/GenBank/DDBJ whole genome shotgun (WGS) entry which is preliminary data.</text>
</comment>
<dbReference type="AlphaFoldDB" id="A0A4R7ZCQ1"/>
<keyword evidence="2" id="KW-0964">Secreted</keyword>
<dbReference type="InterPro" id="IPR041033">
    <property type="entry name" value="SpaA_PFL_dom_1"/>
</dbReference>
<dbReference type="SUPFAM" id="SSF49478">
    <property type="entry name" value="Cna protein B-type domain"/>
    <property type="match status" value="2"/>
</dbReference>
<dbReference type="RefSeq" id="WP_134170983.1">
    <property type="nucleotide sequence ID" value="NZ_SODD01000046.1"/>
</dbReference>
<evidence type="ECO:0000256" key="2">
    <source>
        <dbReference type="ARBA" id="ARBA00022525"/>
    </source>
</evidence>
<name>A0A4R7ZCQ1_9FIRM</name>
<evidence type="ECO:0000256" key="6">
    <source>
        <dbReference type="SAM" id="SignalP"/>
    </source>
</evidence>
<dbReference type="PANTHER" id="PTHR36108:SF13">
    <property type="entry name" value="COLOSSIN-B-RELATED"/>
    <property type="match status" value="1"/>
</dbReference>
<evidence type="ECO:0000256" key="4">
    <source>
        <dbReference type="SAM" id="MobiDB-lite"/>
    </source>
</evidence>
<feature type="region of interest" description="Disordered" evidence="4">
    <location>
        <begin position="971"/>
        <end position="995"/>
    </location>
</feature>
<feature type="domain" description="SpaA-like prealbumin fold" evidence="7">
    <location>
        <begin position="873"/>
        <end position="963"/>
    </location>
</feature>
<keyword evidence="5" id="KW-0812">Transmembrane</keyword>
<organism evidence="8 9">
    <name type="scientific">Breznakia blatticola</name>
    <dbReference type="NCBI Taxonomy" id="1754012"/>
    <lineage>
        <taxon>Bacteria</taxon>
        <taxon>Bacillati</taxon>
        <taxon>Bacillota</taxon>
        <taxon>Erysipelotrichia</taxon>
        <taxon>Erysipelotrichales</taxon>
        <taxon>Erysipelotrichaceae</taxon>
        <taxon>Breznakia</taxon>
    </lineage>
</organism>
<evidence type="ECO:0000256" key="3">
    <source>
        <dbReference type="ARBA" id="ARBA00022729"/>
    </source>
</evidence>
<dbReference type="Proteomes" id="UP000294743">
    <property type="component" value="Unassembled WGS sequence"/>
</dbReference>
<evidence type="ECO:0000256" key="1">
    <source>
        <dbReference type="ARBA" id="ARBA00007257"/>
    </source>
</evidence>
<keyword evidence="5" id="KW-0472">Membrane</keyword>
<evidence type="ECO:0000313" key="8">
    <source>
        <dbReference type="EMBL" id="TDW13171.1"/>
    </source>
</evidence>
<feature type="transmembrane region" description="Helical" evidence="5">
    <location>
        <begin position="1013"/>
        <end position="1033"/>
    </location>
</feature>
<reference evidence="8 9" key="1">
    <citation type="submission" date="2019-03" db="EMBL/GenBank/DDBJ databases">
        <title>Genomic Encyclopedia of Type Strains, Phase IV (KMG-IV): sequencing the most valuable type-strain genomes for metagenomic binning, comparative biology and taxonomic classification.</title>
        <authorList>
            <person name="Goeker M."/>
        </authorList>
    </citation>
    <scope>NUCLEOTIDE SEQUENCE [LARGE SCALE GENOMIC DNA]</scope>
    <source>
        <strain evidence="8 9">DSM 28867</strain>
    </source>
</reference>
<feature type="signal peptide" evidence="6">
    <location>
        <begin position="1"/>
        <end position="21"/>
    </location>
</feature>
<evidence type="ECO:0000256" key="5">
    <source>
        <dbReference type="SAM" id="Phobius"/>
    </source>
</evidence>
<protein>
    <recommendedName>
        <fullName evidence="7">SpaA-like prealbumin fold domain-containing protein</fullName>
    </recommendedName>
</protein>
<dbReference type="Pfam" id="PF17802">
    <property type="entry name" value="SpaA"/>
    <property type="match status" value="4"/>
</dbReference>
<gene>
    <name evidence="8" type="ORF">EDD63_14612</name>
</gene>
<dbReference type="Gene3D" id="2.60.40.10">
    <property type="entry name" value="Immunoglobulins"/>
    <property type="match status" value="4"/>
</dbReference>
<feature type="chain" id="PRO_5039574653" description="SpaA-like prealbumin fold domain-containing protein" evidence="6">
    <location>
        <begin position="22"/>
        <end position="1040"/>
    </location>
</feature>
<dbReference type="InterPro" id="IPR013783">
    <property type="entry name" value="Ig-like_fold"/>
</dbReference>
<feature type="domain" description="SpaA-like prealbumin fold" evidence="7">
    <location>
        <begin position="669"/>
        <end position="761"/>
    </location>
</feature>
<feature type="domain" description="SpaA-like prealbumin fold" evidence="7">
    <location>
        <begin position="559"/>
        <end position="630"/>
    </location>
</feature>
<dbReference type="PANTHER" id="PTHR36108">
    <property type="entry name" value="COLOSSIN-B-RELATED"/>
    <property type="match status" value="1"/>
</dbReference>
<dbReference type="EMBL" id="SODD01000046">
    <property type="protein sequence ID" value="TDW13171.1"/>
    <property type="molecule type" value="Genomic_DNA"/>
</dbReference>
<sequence length="1040" mass="115647">MKKKFFSVLLAAFMMINMIFASGGTALAAEGDVDYGNAYHKIKAPTVTVEVTNGLNFVDIKDLVDLEGNYQVKNYSQVRLNIAWEALYTNVTDGDNLLKEGDTFKFVIEEINNSKVPGQGFGLVFDTADKSFPLYDGSNNKIAEFTIKTDDKTGTTTIAITILELPAGEDPNSPYVVKGGSVSAEGKIIGNGLDSGLVINGNAILDGGNIQTPEKQPVEDTGANPYDNSTKISKEGVFYEKEGYTSWTINLGVDYNISLYNGRKDESGKITNARAKMYMEDELTYNQTIDSISIQHIMRVFATTDKDGNELDYEERNIDNGGIGAYSDRQYAWYALYTEDKTNGADTRGIFDKVEYHKDSTETLKLNDNYSFATGLSYDEFKAAFLENVDRQSLVLYREKDTNGLDKTTMIVYFGDLGDKDPTSKSYVGAKFTDLPAVKAQEPTNGDSKFLAYLKTLTYEKEENGVDVKYRYYTDKQAEYLDKELAAVDYVIPAYRVNFKARFPEGMAEGAEYTNQAHLYWNNNSEQSNEIKLSFSEYSGTIIGGAKGSAGLYKYDLATKDEENQLTIANAEFELYKVANGTTPSSSDTLVAKRATNSWGMITVSGLEDGYYYWKEVKAAPNYEMSGAVYQHNGVESNEPIVFEVIEQANAQKVVYTTVYNQKIYTGGVELTKYDLDSNETTTLEGAEFDLYLVDNNGDTKMNSTPYTTNMYGEIEVNDLLEGSYYFKEVKAPSGYELDDKHIPFTISKDDKATMQVKAYNKKIPPHTEDVQLIKYDADTNESVTLEGAEFDLYVVDATNGDTKVNTTPYVTDKDGKITVEDLLEGSYYFKEVKAPNGYDLDDAKVMFEIDENTNTKVIVKAYNTKTPPNVADVELIKYDTDSNEAITLEGAEFDLYVVDEKGNATKVNDEVYTTNADGRIEVKDLPEGSYYFKEVGAPEGYVLDATNVEFEVTKDTTGVIVVKAYNTKKVEDPKETPPTPEKPEDPFTELPSTSPVKELDVIPSVKTGDVSAANALLACVMMSGFVICLLFARKKLQKK</sequence>
<feature type="compositionally biased region" description="Basic and acidic residues" evidence="4">
    <location>
        <begin position="971"/>
        <end position="986"/>
    </location>
</feature>
<comment type="similarity">
    <text evidence="1">Belongs to the serine-aspartate repeat-containing protein (SDr) family.</text>
</comment>
<accession>A0A4R7ZCQ1</accession>
<evidence type="ECO:0000313" key="9">
    <source>
        <dbReference type="Proteomes" id="UP000294743"/>
    </source>
</evidence>
<keyword evidence="9" id="KW-1185">Reference proteome</keyword>
<proteinExistence type="inferred from homology"/>
<dbReference type="OrthoDB" id="9804660at2"/>
<feature type="domain" description="SpaA-like prealbumin fold" evidence="7">
    <location>
        <begin position="770"/>
        <end position="859"/>
    </location>
</feature>